<dbReference type="InterPro" id="IPR046342">
    <property type="entry name" value="CBS_dom_sf"/>
</dbReference>
<keyword evidence="9" id="KW-1003">Cell membrane</keyword>
<dbReference type="InterPro" id="IPR006667">
    <property type="entry name" value="SLC41_membr_dom"/>
</dbReference>
<evidence type="ECO:0000256" key="2">
    <source>
        <dbReference type="ARBA" id="ARBA00009749"/>
    </source>
</evidence>
<feature type="transmembrane region" description="Helical" evidence="9">
    <location>
        <begin position="364"/>
        <end position="385"/>
    </location>
</feature>
<keyword evidence="6 9" id="KW-1133">Transmembrane helix</keyword>
<dbReference type="PANTHER" id="PTHR41394">
    <property type="entry name" value="MAGNESIUM TRANSPORTER MGTE"/>
    <property type="match status" value="1"/>
</dbReference>
<dbReference type="PROSITE" id="PS51371">
    <property type="entry name" value="CBS"/>
    <property type="match status" value="2"/>
</dbReference>
<dbReference type="Pfam" id="PF01769">
    <property type="entry name" value="MgtE"/>
    <property type="match status" value="1"/>
</dbReference>
<evidence type="ECO:0000313" key="11">
    <source>
        <dbReference type="EMBL" id="MDQ8207146.1"/>
    </source>
</evidence>
<keyword evidence="3 9" id="KW-0813">Transport</keyword>
<feature type="domain" description="CBS" evidence="10">
    <location>
        <begin position="207"/>
        <end position="265"/>
    </location>
</feature>
<evidence type="ECO:0000256" key="4">
    <source>
        <dbReference type="ARBA" id="ARBA00022692"/>
    </source>
</evidence>
<sequence length="456" mass="49921">MTDTITEFDSILEALHHAIEKSDAAAAIRTLQQADHDQTAKLIDRLSVEDRQALFGLLTPEQGAEVLERVYYFQGADIIEELSAQVAAPFVAELDSDDRADLMNELDQADSEAILEELDEDLAHETRRFMAYPDGTAGAIMYSEFVSFQADMTVEEILNDIQTNRKKYIEFGVQYAYVLGREHQLLGVLPVRNLLFASRSQQASEIMIPKPTTVHAYDTIEQLEDIFEEHNYLGLPVINKDGCLIGIIDRESTTEALQEAATEDLLKFQGLMGKEELRSMPLKVRSGRRLSWLSINVVLNLISASVIAMHQDTLEAVIALAVFLPIISDMSGCSGNQAVAVSMRELSLELISPKEFRRVFFKESSVGLINGACLGLLIGGLAWLWKGNAVLGLVVGTALALNTTVAVCVGGLVPLALKACRQDPALASGPILTTVTDMCGFMLILGLASLCLPYLV</sequence>
<keyword evidence="5 9" id="KW-0460">Magnesium</keyword>
<keyword evidence="12" id="KW-1185">Reference proteome</keyword>
<dbReference type="Gene3D" id="3.10.580.10">
    <property type="entry name" value="CBS-domain"/>
    <property type="match status" value="1"/>
</dbReference>
<dbReference type="Pfam" id="PF00571">
    <property type="entry name" value="CBS"/>
    <property type="match status" value="1"/>
</dbReference>
<evidence type="ECO:0000256" key="7">
    <source>
        <dbReference type="ARBA" id="ARBA00023136"/>
    </source>
</evidence>
<feature type="transmembrane region" description="Helical" evidence="9">
    <location>
        <begin position="429"/>
        <end position="455"/>
    </location>
</feature>
<name>A0ABU1ASL1_9BACT</name>
<dbReference type="Gene3D" id="1.10.357.20">
    <property type="entry name" value="SLC41 divalent cation transporters, integral membrane domain"/>
    <property type="match status" value="1"/>
</dbReference>
<accession>A0ABU1ASL1</accession>
<evidence type="ECO:0000259" key="10">
    <source>
        <dbReference type="PROSITE" id="PS51371"/>
    </source>
</evidence>
<proteinExistence type="inferred from homology"/>
<comment type="subunit">
    <text evidence="9">Homodimer.</text>
</comment>
<comment type="caution">
    <text evidence="11">The sequence shown here is derived from an EMBL/GenBank/DDBJ whole genome shotgun (WGS) entry which is preliminary data.</text>
</comment>
<dbReference type="SUPFAM" id="SSF54631">
    <property type="entry name" value="CBS-domain pair"/>
    <property type="match status" value="1"/>
</dbReference>
<keyword evidence="7 9" id="KW-0472">Membrane</keyword>
<keyword evidence="9" id="KW-0479">Metal-binding</keyword>
<comment type="subcellular location">
    <subcellularLocation>
        <location evidence="9">Cell membrane</location>
        <topology evidence="9">Multi-pass membrane protein</topology>
    </subcellularLocation>
    <subcellularLocation>
        <location evidence="1">Membrane</location>
        <topology evidence="1">Multi-pass membrane protein</topology>
    </subcellularLocation>
</comment>
<reference evidence="11 12" key="1">
    <citation type="submission" date="2023-04" db="EMBL/GenBank/DDBJ databases">
        <title>A novel bacteria isolated from coastal sediment.</title>
        <authorList>
            <person name="Liu X.-J."/>
            <person name="Du Z.-J."/>
        </authorList>
    </citation>
    <scope>NUCLEOTIDE SEQUENCE [LARGE SCALE GENOMIC DNA]</scope>
    <source>
        <strain evidence="11 12">SDUM461003</strain>
    </source>
</reference>
<dbReference type="InterPro" id="IPR036739">
    <property type="entry name" value="SLC41_membr_dom_sf"/>
</dbReference>
<dbReference type="Pfam" id="PF03448">
    <property type="entry name" value="MgtE_N"/>
    <property type="match status" value="1"/>
</dbReference>
<dbReference type="Gene3D" id="1.25.60.10">
    <property type="entry name" value="MgtE N-terminal domain-like"/>
    <property type="match status" value="1"/>
</dbReference>
<keyword evidence="4 9" id="KW-0812">Transmembrane</keyword>
<comment type="caution">
    <text evidence="9">Lacks conserved residue(s) required for the propagation of feature annotation.</text>
</comment>
<dbReference type="InterPro" id="IPR038076">
    <property type="entry name" value="MgtE_N_sf"/>
</dbReference>
<protein>
    <recommendedName>
        <fullName evidence="9">Magnesium transporter MgtE</fullName>
    </recommendedName>
</protein>
<dbReference type="SMART" id="SM00924">
    <property type="entry name" value="MgtE_N"/>
    <property type="match status" value="1"/>
</dbReference>
<evidence type="ECO:0000313" key="12">
    <source>
        <dbReference type="Proteomes" id="UP001225316"/>
    </source>
</evidence>
<dbReference type="InterPro" id="IPR000644">
    <property type="entry name" value="CBS_dom"/>
</dbReference>
<dbReference type="Proteomes" id="UP001225316">
    <property type="component" value="Unassembled WGS sequence"/>
</dbReference>
<dbReference type="InterPro" id="IPR006668">
    <property type="entry name" value="Mg_transptr_MgtE_intracell_dom"/>
</dbReference>
<evidence type="ECO:0000256" key="3">
    <source>
        <dbReference type="ARBA" id="ARBA00022448"/>
    </source>
</evidence>
<dbReference type="CDD" id="cd04606">
    <property type="entry name" value="CBS_pair_Mg_transporter"/>
    <property type="match status" value="1"/>
</dbReference>
<evidence type="ECO:0000256" key="6">
    <source>
        <dbReference type="ARBA" id="ARBA00022989"/>
    </source>
</evidence>
<organism evidence="11 12">
    <name type="scientific">Thalassobacterium maritimum</name>
    <dbReference type="NCBI Taxonomy" id="3041265"/>
    <lineage>
        <taxon>Bacteria</taxon>
        <taxon>Pseudomonadati</taxon>
        <taxon>Verrucomicrobiota</taxon>
        <taxon>Opitutia</taxon>
        <taxon>Puniceicoccales</taxon>
        <taxon>Coraliomargaritaceae</taxon>
        <taxon>Thalassobacterium</taxon>
    </lineage>
</organism>
<feature type="domain" description="CBS" evidence="10">
    <location>
        <begin position="141"/>
        <end position="204"/>
    </location>
</feature>
<evidence type="ECO:0000256" key="8">
    <source>
        <dbReference type="PROSITE-ProRule" id="PRU00703"/>
    </source>
</evidence>
<evidence type="ECO:0000256" key="1">
    <source>
        <dbReference type="ARBA" id="ARBA00004141"/>
    </source>
</evidence>
<dbReference type="SMART" id="SM00116">
    <property type="entry name" value="CBS"/>
    <property type="match status" value="2"/>
</dbReference>
<feature type="transmembrane region" description="Helical" evidence="9">
    <location>
        <begin position="391"/>
        <end position="417"/>
    </location>
</feature>
<evidence type="ECO:0000256" key="5">
    <source>
        <dbReference type="ARBA" id="ARBA00022842"/>
    </source>
</evidence>
<dbReference type="SUPFAM" id="SSF161093">
    <property type="entry name" value="MgtE membrane domain-like"/>
    <property type="match status" value="1"/>
</dbReference>
<dbReference type="NCBIfam" id="TIGR00400">
    <property type="entry name" value="mgtE"/>
    <property type="match status" value="1"/>
</dbReference>
<comment type="function">
    <text evidence="9">Acts as a magnesium transporter.</text>
</comment>
<dbReference type="SUPFAM" id="SSF158791">
    <property type="entry name" value="MgtE N-terminal domain-like"/>
    <property type="match status" value="1"/>
</dbReference>
<keyword evidence="8" id="KW-0129">CBS domain</keyword>
<gene>
    <name evidence="11" type="primary">mgtE</name>
    <name evidence="11" type="ORF">QEH52_06480</name>
</gene>
<comment type="similarity">
    <text evidence="2 9">Belongs to the SLC41A transporter family.</text>
</comment>
<dbReference type="InterPro" id="IPR006669">
    <property type="entry name" value="MgtE_transporter"/>
</dbReference>
<dbReference type="EMBL" id="JARXHW010000010">
    <property type="protein sequence ID" value="MDQ8207146.1"/>
    <property type="molecule type" value="Genomic_DNA"/>
</dbReference>
<evidence type="ECO:0000256" key="9">
    <source>
        <dbReference type="RuleBase" id="RU362011"/>
    </source>
</evidence>
<dbReference type="PANTHER" id="PTHR41394:SF5">
    <property type="entry name" value="SLC41A_MGTE INTEGRAL MEMBRANE DOMAIN-CONTAINING PROTEIN"/>
    <property type="match status" value="1"/>
</dbReference>
<dbReference type="RefSeq" id="WP_308949283.1">
    <property type="nucleotide sequence ID" value="NZ_JARXHW010000010.1"/>
</dbReference>